<evidence type="ECO:0000313" key="3">
    <source>
        <dbReference type="EMBL" id="HIU63502.1"/>
    </source>
</evidence>
<dbReference type="Proteomes" id="UP000824099">
    <property type="component" value="Unassembled WGS sequence"/>
</dbReference>
<dbReference type="NCBIfam" id="NF009150">
    <property type="entry name" value="PRK12497.1-3"/>
    <property type="match status" value="1"/>
</dbReference>
<name>A0A9D1SL12_9FIRM</name>
<dbReference type="Gene3D" id="3.40.1350.10">
    <property type="match status" value="1"/>
</dbReference>
<comment type="similarity">
    <text evidence="1 2">Belongs to the UPF0102 family.</text>
</comment>
<evidence type="ECO:0000256" key="1">
    <source>
        <dbReference type="ARBA" id="ARBA00006738"/>
    </source>
</evidence>
<dbReference type="InterPro" id="IPR011856">
    <property type="entry name" value="tRNA_endonuc-like_dom_sf"/>
</dbReference>
<organism evidence="3 4">
    <name type="scientific">Candidatus Avacidaminococcus intestinavium</name>
    <dbReference type="NCBI Taxonomy" id="2840684"/>
    <lineage>
        <taxon>Bacteria</taxon>
        <taxon>Bacillati</taxon>
        <taxon>Bacillota</taxon>
        <taxon>Negativicutes</taxon>
        <taxon>Acidaminococcales</taxon>
        <taxon>Acidaminococcaceae</taxon>
        <taxon>Acidaminococcaceae incertae sedis</taxon>
        <taxon>Candidatus Avacidaminococcus</taxon>
    </lineage>
</organism>
<dbReference type="PANTHER" id="PTHR34039:SF1">
    <property type="entry name" value="UPF0102 PROTEIN YRAN"/>
    <property type="match status" value="1"/>
</dbReference>
<dbReference type="NCBIfam" id="NF009154">
    <property type="entry name" value="PRK12497.3-3"/>
    <property type="match status" value="1"/>
</dbReference>
<dbReference type="PANTHER" id="PTHR34039">
    <property type="entry name" value="UPF0102 PROTEIN YRAN"/>
    <property type="match status" value="1"/>
</dbReference>
<dbReference type="InterPro" id="IPR011335">
    <property type="entry name" value="Restrct_endonuc-II-like"/>
</dbReference>
<evidence type="ECO:0000256" key="2">
    <source>
        <dbReference type="HAMAP-Rule" id="MF_00048"/>
    </source>
</evidence>
<protein>
    <recommendedName>
        <fullName evidence="2">UPF0102 protein IAB06_00470</fullName>
    </recommendedName>
</protein>
<dbReference type="InterPro" id="IPR003509">
    <property type="entry name" value="UPF0102_YraN-like"/>
</dbReference>
<proteinExistence type="inferred from homology"/>
<comment type="caution">
    <text evidence="3">The sequence shown here is derived from an EMBL/GenBank/DDBJ whole genome shotgun (WGS) entry which is preliminary data.</text>
</comment>
<sequence>MGSNISFGRWGEDKASDYLARKGYTILARNYRCHYGEIDIIGLKNQEISFVEVKSRKSLTYGRPIEAVTRIKQQHIKITAHYFLCDYDSYFAKIHFDVIEILVTGNKFIINHCQDCFDY</sequence>
<gene>
    <name evidence="3" type="ORF">IAB06_00470</name>
</gene>
<dbReference type="SUPFAM" id="SSF52980">
    <property type="entry name" value="Restriction endonuclease-like"/>
    <property type="match status" value="1"/>
</dbReference>
<reference evidence="3" key="1">
    <citation type="submission" date="2020-10" db="EMBL/GenBank/DDBJ databases">
        <authorList>
            <person name="Gilroy R."/>
        </authorList>
    </citation>
    <scope>NUCLEOTIDE SEQUENCE</scope>
    <source>
        <strain evidence="3">CHK160-1198</strain>
    </source>
</reference>
<dbReference type="Pfam" id="PF02021">
    <property type="entry name" value="UPF0102"/>
    <property type="match status" value="1"/>
</dbReference>
<reference evidence="3" key="2">
    <citation type="journal article" date="2021" name="PeerJ">
        <title>Extensive microbial diversity within the chicken gut microbiome revealed by metagenomics and culture.</title>
        <authorList>
            <person name="Gilroy R."/>
            <person name="Ravi A."/>
            <person name="Getino M."/>
            <person name="Pursley I."/>
            <person name="Horton D.L."/>
            <person name="Alikhan N.F."/>
            <person name="Baker D."/>
            <person name="Gharbi K."/>
            <person name="Hall N."/>
            <person name="Watson M."/>
            <person name="Adriaenssens E.M."/>
            <person name="Foster-Nyarko E."/>
            <person name="Jarju S."/>
            <person name="Secka A."/>
            <person name="Antonio M."/>
            <person name="Oren A."/>
            <person name="Chaudhuri R.R."/>
            <person name="La Ragione R."/>
            <person name="Hildebrand F."/>
            <person name="Pallen M.J."/>
        </authorList>
    </citation>
    <scope>NUCLEOTIDE SEQUENCE</scope>
    <source>
        <strain evidence="3">CHK160-1198</strain>
    </source>
</reference>
<dbReference type="NCBIfam" id="TIGR00252">
    <property type="entry name" value="YraN family protein"/>
    <property type="match status" value="1"/>
</dbReference>
<accession>A0A9D1SL12</accession>
<dbReference type="CDD" id="cd20736">
    <property type="entry name" value="PoNe_Nuclease"/>
    <property type="match status" value="1"/>
</dbReference>
<dbReference type="HAMAP" id="MF_00048">
    <property type="entry name" value="UPF0102"/>
    <property type="match status" value="1"/>
</dbReference>
<dbReference type="GO" id="GO:0003676">
    <property type="term" value="F:nucleic acid binding"/>
    <property type="evidence" value="ECO:0007669"/>
    <property type="project" value="InterPro"/>
</dbReference>
<dbReference type="EMBL" id="DVNI01000006">
    <property type="protein sequence ID" value="HIU63502.1"/>
    <property type="molecule type" value="Genomic_DNA"/>
</dbReference>
<evidence type="ECO:0000313" key="4">
    <source>
        <dbReference type="Proteomes" id="UP000824099"/>
    </source>
</evidence>
<dbReference type="AlphaFoldDB" id="A0A9D1SL12"/>